<protein>
    <recommendedName>
        <fullName evidence="4">DUF1064 domain-containing protein</fullName>
    </recommendedName>
</protein>
<dbReference type="Proteomes" id="UP000706525">
    <property type="component" value="Unassembled WGS sequence"/>
</dbReference>
<evidence type="ECO:0008006" key="4">
    <source>
        <dbReference type="Google" id="ProtNLM"/>
    </source>
</evidence>
<dbReference type="InterPro" id="IPR009414">
    <property type="entry name" value="DUF1064"/>
</dbReference>
<evidence type="ECO:0000256" key="1">
    <source>
        <dbReference type="SAM" id="MobiDB-lite"/>
    </source>
</evidence>
<feature type="region of interest" description="Disordered" evidence="1">
    <location>
        <begin position="1"/>
        <end position="55"/>
    </location>
</feature>
<reference evidence="2 3" key="1">
    <citation type="submission" date="2021-08" db="EMBL/GenBank/DDBJ databases">
        <authorList>
            <person name="Peeters C."/>
        </authorList>
    </citation>
    <scope>NUCLEOTIDE SEQUENCE [LARGE SCALE GENOMIC DNA]</scope>
    <source>
        <strain evidence="2 3">LMG 32289</strain>
    </source>
</reference>
<dbReference type="RefSeq" id="WP_223991178.1">
    <property type="nucleotide sequence ID" value="NZ_CAJZAG010000007.1"/>
</dbReference>
<proteinExistence type="predicted"/>
<feature type="compositionally biased region" description="Basic and acidic residues" evidence="1">
    <location>
        <begin position="16"/>
        <end position="26"/>
    </location>
</feature>
<organism evidence="2 3">
    <name type="scientific">Cupriavidus pampae</name>
    <dbReference type="NCBI Taxonomy" id="659251"/>
    <lineage>
        <taxon>Bacteria</taxon>
        <taxon>Pseudomonadati</taxon>
        <taxon>Pseudomonadota</taxon>
        <taxon>Betaproteobacteria</taxon>
        <taxon>Burkholderiales</taxon>
        <taxon>Burkholderiaceae</taxon>
        <taxon>Cupriavidus</taxon>
    </lineage>
</organism>
<evidence type="ECO:0000313" key="2">
    <source>
        <dbReference type="EMBL" id="CAG9177692.1"/>
    </source>
</evidence>
<gene>
    <name evidence="2" type="ORF">LMG32289_03876</name>
</gene>
<accession>A0ABM8XCH3</accession>
<feature type="compositionally biased region" description="Gly residues" evidence="1">
    <location>
        <begin position="27"/>
        <end position="38"/>
    </location>
</feature>
<dbReference type="EMBL" id="CAJZAG010000007">
    <property type="protein sequence ID" value="CAG9177692.1"/>
    <property type="molecule type" value="Genomic_DNA"/>
</dbReference>
<comment type="caution">
    <text evidence="2">The sequence shown here is derived from an EMBL/GenBank/DDBJ whole genome shotgun (WGS) entry which is preliminary data.</text>
</comment>
<evidence type="ECO:0000313" key="3">
    <source>
        <dbReference type="Proteomes" id="UP000706525"/>
    </source>
</evidence>
<dbReference type="Pfam" id="PF06356">
    <property type="entry name" value="DUF1064"/>
    <property type="match status" value="1"/>
</dbReference>
<keyword evidence="3" id="KW-1185">Reference proteome</keyword>
<name>A0ABM8XCH3_9BURK</name>
<sequence>MATRVRGAVAGGAARRPGDRVSDRGGEAAGPVGGGAAGIGHARAPARKPSKYGNERVTWNGQKFDSRREMERYSHLLMLERAGRILQLERQVVFILAPAVVIDGRKRPALRYVADFRYLELGAKVKTVEDVKGKITEGYRIKRHLMAAMGITIKEVK</sequence>
<feature type="compositionally biased region" description="Low complexity" evidence="1">
    <location>
        <begin position="1"/>
        <end position="15"/>
    </location>
</feature>